<reference evidence="5 6" key="1">
    <citation type="submission" date="2014-08" db="EMBL/GenBank/DDBJ databases">
        <title>Chaperone-usher fimbriae in a diverse selection of Gallibacterium genomes.</title>
        <authorList>
            <person name="Kudirkiene E."/>
            <person name="Bager R.J."/>
            <person name="Johnson T.J."/>
            <person name="Bojesen A.M."/>
        </authorList>
    </citation>
    <scope>NUCLEOTIDE SEQUENCE [LARGE SCALE GENOMIC DNA]</scope>
    <source>
        <strain evidence="5 6">CCM5976</strain>
    </source>
</reference>
<evidence type="ECO:0000256" key="2">
    <source>
        <dbReference type="SAM" id="MobiDB-lite"/>
    </source>
</evidence>
<evidence type="ECO:0000259" key="3">
    <source>
        <dbReference type="Pfam" id="PF06056"/>
    </source>
</evidence>
<dbReference type="Proteomes" id="UP000030418">
    <property type="component" value="Unassembled WGS sequence"/>
</dbReference>
<name>A0A0A2XGH0_9PAST</name>
<dbReference type="InterPro" id="IPR035421">
    <property type="entry name" value="Terminase_6C"/>
</dbReference>
<sequence length="597" mass="69604">MKETKLRIRKSTRYSDEIIYAAKHLYLKKFTPQEIAQELKLNSARPIYYWAEKYNWRNLLNEHGVEELISLRILTLVDRENKSEQEIKELESLIDKDLQYKKQRATQAAKSTAAMTYNDRHNEQPDQSQSKKSKRRKKNDISHVTPEMMQPFLNTLFKYQLTCRDNKHRKVRNILKSRQVGMTYYFAFEALEDAILTGDNQIFLSASKRQAEIFLTYIRKMALQFFNVELKGNPIVLSNGAELHFLSTNKSTAQGYHGHIYGDEYAWLRNFTEFYTVASAMATHKKWRETYFTTPSSTRHSAYQFWNGDDWRGKDAKRKNIPFPSIQEMRDGGRECPDGQWRYVITIDDALAGGAGELFDLEALKRKYNKAAFDQLFMCKWIDDADSIFNISQLLKCATDISKWQDFQPDSDRPLDNREVWCGYDPAKSYDGASFVVIAPPVLPGEKYRILERHQWHGLSYSYQAEQIKQIYQRYNVSYIGIDTSGVGVGVYEMITLFARRETVPIIYSVESKAALVLKVHHLIEKNMLEWSNQESDIPAAFLMIKQTTTKSGDRATFVAERTSQNQHADVFWAIANAINRKELNNKPRRRSTWALN</sequence>
<dbReference type="EMBL" id="JPXY01000035">
    <property type="protein sequence ID" value="KGQ31238.1"/>
    <property type="molecule type" value="Genomic_DNA"/>
</dbReference>
<feature type="region of interest" description="Disordered" evidence="2">
    <location>
        <begin position="109"/>
        <end position="144"/>
    </location>
</feature>
<keyword evidence="6" id="KW-1185">Reference proteome</keyword>
<dbReference type="AlphaFoldDB" id="A0A0A2XGH0"/>
<accession>A0A0A2XGH0</accession>
<dbReference type="RefSeq" id="WP_039135922.1">
    <property type="nucleotide sequence ID" value="NZ_JPXY01000035.1"/>
</dbReference>
<protein>
    <submittedName>
        <fullName evidence="5">Terminase</fullName>
    </submittedName>
</protein>
<dbReference type="Pfam" id="PF17289">
    <property type="entry name" value="Terminase_6C"/>
    <property type="match status" value="1"/>
</dbReference>
<gene>
    <name evidence="5" type="ORF">P375_08150</name>
</gene>
<dbReference type="Pfam" id="PF06056">
    <property type="entry name" value="Terminase_5"/>
    <property type="match status" value="1"/>
</dbReference>
<organism evidence="5 6">
    <name type="scientific">Gallibacterium genomosp. 2</name>
    <dbReference type="NCBI Taxonomy" id="155517"/>
    <lineage>
        <taxon>Bacteria</taxon>
        <taxon>Pseudomonadati</taxon>
        <taxon>Pseudomonadota</taxon>
        <taxon>Gammaproteobacteria</taxon>
        <taxon>Pasteurellales</taxon>
        <taxon>Pasteurellaceae</taxon>
        <taxon>Gallibacterium</taxon>
    </lineage>
</organism>
<dbReference type="InterPro" id="IPR027417">
    <property type="entry name" value="P-loop_NTPase"/>
</dbReference>
<keyword evidence="1" id="KW-1188">Viral release from host cell</keyword>
<comment type="caution">
    <text evidence="5">The sequence shown here is derived from an EMBL/GenBank/DDBJ whole genome shotgun (WGS) entry which is preliminary data.</text>
</comment>
<evidence type="ECO:0000313" key="5">
    <source>
        <dbReference type="EMBL" id="KGQ31238.1"/>
    </source>
</evidence>
<feature type="domain" description="Terminase large subunit gp17-like C-terminal" evidence="4">
    <location>
        <begin position="423"/>
        <end position="581"/>
    </location>
</feature>
<dbReference type="Gene3D" id="3.30.420.240">
    <property type="match status" value="1"/>
</dbReference>
<evidence type="ECO:0000256" key="1">
    <source>
        <dbReference type="ARBA" id="ARBA00022612"/>
    </source>
</evidence>
<dbReference type="Gene3D" id="3.40.50.300">
    <property type="entry name" value="P-loop containing nucleotide triphosphate hydrolases"/>
    <property type="match status" value="1"/>
</dbReference>
<dbReference type="Pfam" id="PF03237">
    <property type="entry name" value="Terminase_6N"/>
    <property type="match status" value="1"/>
</dbReference>
<evidence type="ECO:0000259" key="4">
    <source>
        <dbReference type="Pfam" id="PF17289"/>
    </source>
</evidence>
<dbReference type="InterPro" id="IPR010332">
    <property type="entry name" value="ATPase_terminase-su_N"/>
</dbReference>
<proteinExistence type="predicted"/>
<feature type="domain" description="Terminase ATPase subunit N-terminal" evidence="3">
    <location>
        <begin position="17"/>
        <end position="75"/>
    </location>
</feature>
<evidence type="ECO:0000313" key="6">
    <source>
        <dbReference type="Proteomes" id="UP000030418"/>
    </source>
</evidence>